<feature type="chain" id="PRO_5002416725" evidence="1">
    <location>
        <begin position="19"/>
        <end position="490"/>
    </location>
</feature>
<feature type="signal peptide" evidence="1">
    <location>
        <begin position="1"/>
        <end position="18"/>
    </location>
</feature>
<keyword evidence="3" id="KW-1185">Reference proteome</keyword>
<name>A0A0E3ZAK5_9FUSO</name>
<dbReference type="OrthoDB" id="95979at2"/>
<gene>
    <name evidence="2" type="ORF">VC03_04410</name>
</gene>
<sequence>MKKTLLLTSLVASIVAMAGTTGSVEAYNENEATFVKGAKPTFVAKKTGVKTEVKVEGTGFSFGGEFKAEDLELGKVTKANYLNHSSVWAKYELPEIKGVKSYVKATVSPKFVNTLKEEVTLANKIAKRPAVTIGEYNFKKEVLKKITNGKVADKGSAELEGQVSYKYNEFTFGLNSKTNFPLSNEEYTYDGTKTNKASVKDYGATVKSTHKLFVESEEGKDVFVKGLKDVKANVEVKHDYRKIEKNQKASEAVDYVSGEVSAKYDAVKDLELEGKVAFKKNFKSTEKIGDYKVLETKLFEEKEARYIHSYELKGTYKGVKHLTLSAKPFVAHVNIAKEVTSDNKVKRNDHVAYGVELNAEYKMLNDKLTLTGKSLLAGLHDRMFDGTKKNTGVFVFDANAKYDYSVTDKFTVSPEANANLELNVSKPADKLVTVPSLTLTPKVSAEYKPTDTLTLKGSVETPVKFKVVGKEFKYTDTQVKTSLNLKYEWK</sequence>
<dbReference type="STRING" id="187101.VC03_04410"/>
<evidence type="ECO:0000256" key="1">
    <source>
        <dbReference type="SAM" id="SignalP"/>
    </source>
</evidence>
<evidence type="ECO:0000313" key="2">
    <source>
        <dbReference type="EMBL" id="AKC95736.1"/>
    </source>
</evidence>
<dbReference type="AlphaFoldDB" id="A0A0E3ZAK5"/>
<keyword evidence="1" id="KW-0732">Signal</keyword>
<dbReference type="KEGG" id="sns:VC03_04410"/>
<dbReference type="EMBL" id="CP011280">
    <property type="protein sequence ID" value="AKC95736.1"/>
    <property type="molecule type" value="Genomic_DNA"/>
</dbReference>
<organism evidence="2 3">
    <name type="scientific">Sneathia vaginalis</name>
    <dbReference type="NCBI Taxonomy" id="187101"/>
    <lineage>
        <taxon>Bacteria</taxon>
        <taxon>Fusobacteriati</taxon>
        <taxon>Fusobacteriota</taxon>
        <taxon>Fusobacteriia</taxon>
        <taxon>Fusobacteriales</taxon>
        <taxon>Leptotrichiaceae</taxon>
        <taxon>Sneathia</taxon>
    </lineage>
</organism>
<dbReference type="HOGENOM" id="CLU_045980_0_0_0"/>
<evidence type="ECO:0000313" key="3">
    <source>
        <dbReference type="Proteomes" id="UP000033103"/>
    </source>
</evidence>
<accession>A0A0E3ZAK5</accession>
<reference evidence="2 3" key="1">
    <citation type="journal article" date="2012" name="BMC Genomics">
        <title>Genomic sequence analysis and characterization of Sneathia amnii sp. nov.</title>
        <authorList>
            <consortium name="Vaginal Microbiome Consortium (additional members)"/>
            <person name="Harwich M.D.Jr."/>
            <person name="Serrano M.G."/>
            <person name="Fettweis J.M."/>
            <person name="Alves J.M."/>
            <person name="Reimers M.A."/>
            <person name="Buck G.A."/>
            <person name="Jefferson K.K."/>
        </authorList>
    </citation>
    <scope>NUCLEOTIDE SEQUENCE [LARGE SCALE GENOMIC DNA]</scope>
    <source>
        <strain evidence="2 3">SN35</strain>
    </source>
</reference>
<dbReference type="PATRIC" id="fig|1069640.6.peg.871"/>
<dbReference type="RefSeq" id="WP_046328841.1">
    <property type="nucleotide sequence ID" value="NZ_CP011280.1"/>
</dbReference>
<protein>
    <submittedName>
        <fullName evidence="2">Uncharacterized protein</fullName>
    </submittedName>
</protein>
<dbReference type="Proteomes" id="UP000033103">
    <property type="component" value="Chromosome"/>
</dbReference>
<proteinExistence type="predicted"/>